<comment type="caution">
    <text evidence="1">The sequence shown here is derived from an EMBL/GenBank/DDBJ whole genome shotgun (WGS) entry which is preliminary data.</text>
</comment>
<accession>A0AAV2H4V1</accession>
<organism evidence="1 2">
    <name type="scientific">Lymnaea stagnalis</name>
    <name type="common">Great pond snail</name>
    <name type="synonym">Helix stagnalis</name>
    <dbReference type="NCBI Taxonomy" id="6523"/>
    <lineage>
        <taxon>Eukaryota</taxon>
        <taxon>Metazoa</taxon>
        <taxon>Spiralia</taxon>
        <taxon>Lophotrochozoa</taxon>
        <taxon>Mollusca</taxon>
        <taxon>Gastropoda</taxon>
        <taxon>Heterobranchia</taxon>
        <taxon>Euthyneura</taxon>
        <taxon>Panpulmonata</taxon>
        <taxon>Hygrophila</taxon>
        <taxon>Lymnaeoidea</taxon>
        <taxon>Lymnaeidae</taxon>
        <taxon>Lymnaea</taxon>
    </lineage>
</organism>
<feature type="non-terminal residue" evidence="1">
    <location>
        <position position="1"/>
    </location>
</feature>
<protein>
    <submittedName>
        <fullName evidence="1">Uncharacterized protein</fullName>
    </submittedName>
</protein>
<keyword evidence="2" id="KW-1185">Reference proteome</keyword>
<evidence type="ECO:0000313" key="1">
    <source>
        <dbReference type="EMBL" id="CAL1528630.1"/>
    </source>
</evidence>
<gene>
    <name evidence="1" type="ORF">GSLYS_00002800001</name>
</gene>
<dbReference type="AlphaFoldDB" id="A0AAV2H4V1"/>
<dbReference type="Proteomes" id="UP001497497">
    <property type="component" value="Unassembled WGS sequence"/>
</dbReference>
<sequence length="112" mass="12843">ISCIDLSNKARTTQAVLKVSNIIKWSMDVGELIHYMQVERGYTALHFITARETKINQLVGEIRMLVKESFTSTDQRIDALNAWPLEGNPAYGNISDFSEFKGQLNDYRKKLF</sequence>
<evidence type="ECO:0000313" key="2">
    <source>
        <dbReference type="Proteomes" id="UP001497497"/>
    </source>
</evidence>
<name>A0AAV2H4V1_LYMST</name>
<reference evidence="1 2" key="1">
    <citation type="submission" date="2024-04" db="EMBL/GenBank/DDBJ databases">
        <authorList>
            <consortium name="Genoscope - CEA"/>
            <person name="William W."/>
        </authorList>
    </citation>
    <scope>NUCLEOTIDE SEQUENCE [LARGE SCALE GENOMIC DNA]</scope>
</reference>
<feature type="non-terminal residue" evidence="1">
    <location>
        <position position="112"/>
    </location>
</feature>
<proteinExistence type="predicted"/>
<dbReference type="EMBL" id="CAXITT010000035">
    <property type="protein sequence ID" value="CAL1528630.1"/>
    <property type="molecule type" value="Genomic_DNA"/>
</dbReference>